<evidence type="ECO:0000313" key="3">
    <source>
        <dbReference type="Proteomes" id="UP000324897"/>
    </source>
</evidence>
<dbReference type="Gramene" id="TVU10648">
    <property type="protein sequence ID" value="TVU10648"/>
    <property type="gene ID" value="EJB05_44192"/>
</dbReference>
<organism evidence="2 3">
    <name type="scientific">Eragrostis curvula</name>
    <name type="common">weeping love grass</name>
    <dbReference type="NCBI Taxonomy" id="38414"/>
    <lineage>
        <taxon>Eukaryota</taxon>
        <taxon>Viridiplantae</taxon>
        <taxon>Streptophyta</taxon>
        <taxon>Embryophyta</taxon>
        <taxon>Tracheophyta</taxon>
        <taxon>Spermatophyta</taxon>
        <taxon>Magnoliopsida</taxon>
        <taxon>Liliopsida</taxon>
        <taxon>Poales</taxon>
        <taxon>Poaceae</taxon>
        <taxon>PACMAD clade</taxon>
        <taxon>Chloridoideae</taxon>
        <taxon>Eragrostideae</taxon>
        <taxon>Eragrostidinae</taxon>
        <taxon>Eragrostis</taxon>
    </lineage>
</organism>
<feature type="non-terminal residue" evidence="2">
    <location>
        <position position="1"/>
    </location>
</feature>
<evidence type="ECO:0000256" key="1">
    <source>
        <dbReference type="SAM" id="MobiDB-lite"/>
    </source>
</evidence>
<evidence type="ECO:0000313" key="2">
    <source>
        <dbReference type="EMBL" id="TVU10648.1"/>
    </source>
</evidence>
<accession>A0A5J9TIB4</accession>
<reference evidence="2 3" key="1">
    <citation type="journal article" date="2019" name="Sci. Rep.">
        <title>A high-quality genome of Eragrostis curvula grass provides insights into Poaceae evolution and supports new strategies to enhance forage quality.</title>
        <authorList>
            <person name="Carballo J."/>
            <person name="Santos B.A.C.M."/>
            <person name="Zappacosta D."/>
            <person name="Garbus I."/>
            <person name="Selva J.P."/>
            <person name="Gallo C.A."/>
            <person name="Diaz A."/>
            <person name="Albertini E."/>
            <person name="Caccamo M."/>
            <person name="Echenique V."/>
        </authorList>
    </citation>
    <scope>NUCLEOTIDE SEQUENCE [LARGE SCALE GENOMIC DNA]</scope>
    <source>
        <strain evidence="3">cv. Victoria</strain>
        <tissue evidence="2">Leaf</tissue>
    </source>
</reference>
<dbReference type="Proteomes" id="UP000324897">
    <property type="component" value="Chromosome 3"/>
</dbReference>
<dbReference type="EMBL" id="RWGY01000039">
    <property type="protein sequence ID" value="TVU10648.1"/>
    <property type="molecule type" value="Genomic_DNA"/>
</dbReference>
<keyword evidence="3" id="KW-1185">Reference proteome</keyword>
<gene>
    <name evidence="2" type="ORF">EJB05_44192</name>
</gene>
<sequence>MAELKKMSRPASTAPPRLSPTSKTKARSLPTRSARSTRIFSHGRRVIELHIVVDSSLLGNVLTQERSMFMS</sequence>
<comment type="caution">
    <text evidence="2">The sequence shown here is derived from an EMBL/GenBank/DDBJ whole genome shotgun (WGS) entry which is preliminary data.</text>
</comment>
<name>A0A5J9TIB4_9POAL</name>
<feature type="region of interest" description="Disordered" evidence="1">
    <location>
        <begin position="1"/>
        <end position="36"/>
    </location>
</feature>
<proteinExistence type="predicted"/>
<dbReference type="AlphaFoldDB" id="A0A5J9TIB4"/>
<protein>
    <submittedName>
        <fullName evidence="2">Uncharacterized protein</fullName>
    </submittedName>
</protein>